<accession>W4K055</accession>
<keyword evidence="2" id="KW-1185">Reference proteome</keyword>
<reference evidence="1 2" key="1">
    <citation type="journal article" date="2012" name="New Phytol.">
        <title>Insight into trade-off between wood decay and parasitism from the genome of a fungal forest pathogen.</title>
        <authorList>
            <person name="Olson A."/>
            <person name="Aerts A."/>
            <person name="Asiegbu F."/>
            <person name="Belbahri L."/>
            <person name="Bouzid O."/>
            <person name="Broberg A."/>
            <person name="Canback B."/>
            <person name="Coutinho P.M."/>
            <person name="Cullen D."/>
            <person name="Dalman K."/>
            <person name="Deflorio G."/>
            <person name="van Diepen L.T."/>
            <person name="Dunand C."/>
            <person name="Duplessis S."/>
            <person name="Durling M."/>
            <person name="Gonthier P."/>
            <person name="Grimwood J."/>
            <person name="Fossdal C.G."/>
            <person name="Hansson D."/>
            <person name="Henrissat B."/>
            <person name="Hietala A."/>
            <person name="Himmelstrand K."/>
            <person name="Hoffmeister D."/>
            <person name="Hogberg N."/>
            <person name="James T.Y."/>
            <person name="Karlsson M."/>
            <person name="Kohler A."/>
            <person name="Kues U."/>
            <person name="Lee Y.H."/>
            <person name="Lin Y.C."/>
            <person name="Lind M."/>
            <person name="Lindquist E."/>
            <person name="Lombard V."/>
            <person name="Lucas S."/>
            <person name="Lunden K."/>
            <person name="Morin E."/>
            <person name="Murat C."/>
            <person name="Park J."/>
            <person name="Raffaello T."/>
            <person name="Rouze P."/>
            <person name="Salamov A."/>
            <person name="Schmutz J."/>
            <person name="Solheim H."/>
            <person name="Stahlberg J."/>
            <person name="Velez H."/>
            <person name="de Vries R.P."/>
            <person name="Wiebenga A."/>
            <person name="Woodward S."/>
            <person name="Yakovlev I."/>
            <person name="Garbelotto M."/>
            <person name="Martin F."/>
            <person name="Grigoriev I.V."/>
            <person name="Stenlid J."/>
        </authorList>
    </citation>
    <scope>NUCLEOTIDE SEQUENCE [LARGE SCALE GENOMIC DNA]</scope>
    <source>
        <strain evidence="1 2">TC 32-1</strain>
    </source>
</reference>
<dbReference type="AlphaFoldDB" id="W4K055"/>
<dbReference type="Proteomes" id="UP000030671">
    <property type="component" value="Unassembled WGS sequence"/>
</dbReference>
<evidence type="ECO:0000313" key="1">
    <source>
        <dbReference type="EMBL" id="ETW78720.1"/>
    </source>
</evidence>
<organism evidence="1 2">
    <name type="scientific">Heterobasidion irregulare (strain TC 32-1)</name>
    <dbReference type="NCBI Taxonomy" id="747525"/>
    <lineage>
        <taxon>Eukaryota</taxon>
        <taxon>Fungi</taxon>
        <taxon>Dikarya</taxon>
        <taxon>Basidiomycota</taxon>
        <taxon>Agaricomycotina</taxon>
        <taxon>Agaricomycetes</taxon>
        <taxon>Russulales</taxon>
        <taxon>Bondarzewiaceae</taxon>
        <taxon>Heterobasidion</taxon>
        <taxon>Heterobasidion annosum species complex</taxon>
    </lineage>
</organism>
<sequence length="474" mass="53090">MSTEPSSMRLPAELWLRIFQLATVVPGILEIEALDPFDSPTALLPHSEYEWLSSTAKSALVTKRALVQVCKDFYWLATPLLYEAVFIGPPKSTSVRSLRDAIQKSKQVAETNTSGGRALGSWTRRLVMTRTNYYDPSFDEVGFQCLADIMSCMPNLEILSVHTNALDLYIPSFVVDSLIATSKCSLRKLYFQRDSGLHLRASDCINLLESCRELRAVSLGDFGGCKGLCPIDLLRVSEPSFLSICSTPAGCASKHLEHTPARPSLRHALFSRHGHNTENSVAAMCHFLTIQGQYLESIQLDARFTPYDWTQIALNLFADYCISLTHLTLILGSTSWRSLNPNGLTLPPITHLGLYFDRHQVSNPGDFHQLFRCLSNTHAPSLKVVRILEPRRARHLRRYVSEGRDVGFSFLSSCKFRLEDFDGQSIFPMPTARQSRLPRRAYLTFSKQRGLLSNVFHSPPSDNDLTMLLAGSGV</sequence>
<dbReference type="HOGENOM" id="CLU_052689_1_0_1"/>
<dbReference type="InParanoid" id="W4K055"/>
<dbReference type="OrthoDB" id="3232644at2759"/>
<dbReference type="EMBL" id="KI925461">
    <property type="protein sequence ID" value="ETW78720.1"/>
    <property type="molecule type" value="Genomic_DNA"/>
</dbReference>
<proteinExistence type="predicted"/>
<dbReference type="RefSeq" id="XP_009549034.1">
    <property type="nucleotide sequence ID" value="XM_009550739.1"/>
</dbReference>
<name>W4K055_HETIT</name>
<gene>
    <name evidence="1" type="ORF">HETIRDRAFT_323190</name>
</gene>
<evidence type="ECO:0000313" key="2">
    <source>
        <dbReference type="Proteomes" id="UP000030671"/>
    </source>
</evidence>
<protein>
    <recommendedName>
        <fullName evidence="3">F-box domain-containing protein</fullName>
    </recommendedName>
</protein>
<dbReference type="GeneID" id="20670945"/>
<dbReference type="KEGG" id="hir:HETIRDRAFT_323190"/>
<evidence type="ECO:0008006" key="3">
    <source>
        <dbReference type="Google" id="ProtNLM"/>
    </source>
</evidence>